<evidence type="ECO:0008006" key="4">
    <source>
        <dbReference type="Google" id="ProtNLM"/>
    </source>
</evidence>
<evidence type="ECO:0000256" key="1">
    <source>
        <dbReference type="SAM" id="SignalP"/>
    </source>
</evidence>
<comment type="caution">
    <text evidence="2">The sequence shown here is derived from an EMBL/GenBank/DDBJ whole genome shotgun (WGS) entry which is preliminary data.</text>
</comment>
<evidence type="ECO:0000313" key="2">
    <source>
        <dbReference type="EMBL" id="KGF49426.1"/>
    </source>
</evidence>
<dbReference type="RefSeq" id="WP_036864332.1">
    <property type="nucleotide sequence ID" value="NZ_JRNS01000304.1"/>
</dbReference>
<dbReference type="AlphaFoldDB" id="A0A096ART2"/>
<feature type="signal peptide" evidence="1">
    <location>
        <begin position="1"/>
        <end position="23"/>
    </location>
</feature>
<dbReference type="Proteomes" id="UP000029578">
    <property type="component" value="Unassembled WGS sequence"/>
</dbReference>
<gene>
    <name evidence="2" type="ORF">HMPREF0661_05815</name>
</gene>
<dbReference type="EMBL" id="JRNS01000304">
    <property type="protein sequence ID" value="KGF49426.1"/>
    <property type="molecule type" value="Genomic_DNA"/>
</dbReference>
<evidence type="ECO:0000313" key="3">
    <source>
        <dbReference type="Proteomes" id="UP000029578"/>
    </source>
</evidence>
<name>A0A096ART2_9BACT</name>
<proteinExistence type="predicted"/>
<dbReference type="PROSITE" id="PS51257">
    <property type="entry name" value="PROKAR_LIPOPROTEIN"/>
    <property type="match status" value="1"/>
</dbReference>
<reference evidence="2 3" key="1">
    <citation type="submission" date="2014-07" db="EMBL/GenBank/DDBJ databases">
        <authorList>
            <person name="McCorrison J."/>
            <person name="Sanka R."/>
            <person name="Torralba M."/>
            <person name="Gillis M."/>
            <person name="Haft D.H."/>
            <person name="Methe B."/>
            <person name="Sutton G."/>
            <person name="Nelson K.E."/>
        </authorList>
    </citation>
    <scope>NUCLEOTIDE SEQUENCE [LARGE SCALE GENOMIC DNA]</scope>
    <source>
        <strain evidence="2 3">DNF00666</strain>
    </source>
</reference>
<sequence length="175" mass="20013">MKRYFCVLQAFIFSLLFIGCSNEDESASTPTVQASKTELFAIGTARMTRAASSPYLFTLDNIKSFNAQTREIIFQDFEPTSLLFPIYRDIEIHSYGKVLLHISTFVSSFNSQIFTDLSLVSESGKFYLSDCYPRNIEDNSQYVKENKAIQKAKEKRAAEWGEFLSILKKHGKLIE</sequence>
<protein>
    <recommendedName>
        <fullName evidence="4">Lipoprotein</fullName>
    </recommendedName>
</protein>
<keyword evidence="1" id="KW-0732">Signal</keyword>
<feature type="chain" id="PRO_5001916586" description="Lipoprotein" evidence="1">
    <location>
        <begin position="24"/>
        <end position="175"/>
    </location>
</feature>
<accession>A0A096ART2</accession>
<organism evidence="2 3">
    <name type="scientific">Prevotella melaninogenica DNF00666</name>
    <dbReference type="NCBI Taxonomy" id="1401073"/>
    <lineage>
        <taxon>Bacteria</taxon>
        <taxon>Pseudomonadati</taxon>
        <taxon>Bacteroidota</taxon>
        <taxon>Bacteroidia</taxon>
        <taxon>Bacteroidales</taxon>
        <taxon>Prevotellaceae</taxon>
        <taxon>Prevotella</taxon>
    </lineage>
</organism>